<reference evidence="1" key="1">
    <citation type="submission" date="2022-11" db="EMBL/GenBank/DDBJ databases">
        <title>Draft genome sequences of strains of Pseudomonas imrae sp. nov.</title>
        <authorList>
            <person name="Salva Serra F."/>
            <person name="Nimje P."/>
            <person name="Moore E.R.B."/>
            <person name="Marathe N.P."/>
        </authorList>
    </citation>
    <scope>NUCLEOTIDE SEQUENCE</scope>
    <source>
        <strain evidence="1">15FMM2</strain>
    </source>
</reference>
<comment type="caution">
    <text evidence="1">The sequence shown here is derived from an EMBL/GenBank/DDBJ whole genome shotgun (WGS) entry which is preliminary data.</text>
</comment>
<proteinExistence type="predicted"/>
<name>A0ACC7PIK6_9PSED</name>
<dbReference type="Proteomes" id="UP001637618">
    <property type="component" value="Unassembled WGS sequence"/>
</dbReference>
<keyword evidence="2" id="KW-1185">Reference proteome</keyword>
<accession>A0ACC7PIK6</accession>
<evidence type="ECO:0000313" key="2">
    <source>
        <dbReference type="Proteomes" id="UP001637618"/>
    </source>
</evidence>
<gene>
    <name evidence="1" type="ORF">OOJ96_22970</name>
</gene>
<protein>
    <submittedName>
        <fullName evidence="1">Uncharacterized protein</fullName>
    </submittedName>
</protein>
<evidence type="ECO:0000313" key="1">
    <source>
        <dbReference type="EMBL" id="MFO2480249.1"/>
    </source>
</evidence>
<sequence length="225" mass="24357">MKNHQDNNSTLPALLRTASGGDTLETNSLCCVAAGIIAPLSATTEALVPHQKLRGAALADATLNAQERPLAQPALGYKAELKELMSIHGVGRRTAARIHAAGFRLPDSNGAHNETQVDAQPICHIGLKDLEYLQGGTDRHAVVRSGAVSKYKVPLYTRSPCDTANNSDNEASIAAIQFALSAEEGMTFLRIWNEGEFDTIREEWPEAPEEVFIGADPLYVREQRV</sequence>
<organism evidence="1 2">
    <name type="scientific">Pseudomonas imrae</name>
    <dbReference type="NCBI Taxonomy" id="2992837"/>
    <lineage>
        <taxon>Bacteria</taxon>
        <taxon>Pseudomonadati</taxon>
        <taxon>Pseudomonadota</taxon>
        <taxon>Gammaproteobacteria</taxon>
        <taxon>Pseudomonadales</taxon>
        <taxon>Pseudomonadaceae</taxon>
        <taxon>Pseudomonas</taxon>
    </lineage>
</organism>
<dbReference type="EMBL" id="JAPEQY010000022">
    <property type="protein sequence ID" value="MFO2480249.1"/>
    <property type="molecule type" value="Genomic_DNA"/>
</dbReference>